<protein>
    <submittedName>
        <fullName evidence="1">Uncharacterized protein</fullName>
    </submittedName>
</protein>
<sequence>MSYSYTRLDQEEVIVDFHALNSMEPAKHPQEFGISHRARSGGLNLPHPSKLSSLNHIATSERTNLGKKSMQRAGLELWKDDEGGATKIAAS</sequence>
<organism evidence="1 2">
    <name type="scientific">Fusarium venenatum</name>
    <dbReference type="NCBI Taxonomy" id="56646"/>
    <lineage>
        <taxon>Eukaryota</taxon>
        <taxon>Fungi</taxon>
        <taxon>Dikarya</taxon>
        <taxon>Ascomycota</taxon>
        <taxon>Pezizomycotina</taxon>
        <taxon>Sordariomycetes</taxon>
        <taxon>Hypocreomycetidae</taxon>
        <taxon>Hypocreales</taxon>
        <taxon>Nectriaceae</taxon>
        <taxon>Fusarium</taxon>
    </lineage>
</organism>
<proteinExistence type="predicted"/>
<evidence type="ECO:0000313" key="2">
    <source>
        <dbReference type="Proteomes" id="UP000245910"/>
    </source>
</evidence>
<dbReference type="AlphaFoldDB" id="A0A2L2T866"/>
<dbReference type="Proteomes" id="UP000245910">
    <property type="component" value="Chromosome I"/>
</dbReference>
<reference evidence="2" key="1">
    <citation type="submission" date="2014-10" db="EMBL/GenBank/DDBJ databases">
        <authorList>
            <person name="King R."/>
        </authorList>
    </citation>
    <scope>NUCLEOTIDE SEQUENCE [LARGE SCALE GENOMIC DNA]</scope>
    <source>
        <strain evidence="2">A3/5</strain>
    </source>
</reference>
<dbReference type="EMBL" id="LN649229">
    <property type="protein sequence ID" value="CEI64043.1"/>
    <property type="molecule type" value="Genomic_DNA"/>
</dbReference>
<evidence type="ECO:0000313" key="1">
    <source>
        <dbReference type="EMBL" id="CEI64043.1"/>
    </source>
</evidence>
<name>A0A2L2T866_9HYPO</name>
<keyword evidence="2" id="KW-1185">Reference proteome</keyword>
<accession>A0A2L2T866</accession>